<dbReference type="InterPro" id="IPR001692">
    <property type="entry name" value="Histidinol_DH_CS"/>
</dbReference>
<dbReference type="InterPro" id="IPR016161">
    <property type="entry name" value="Ald_DH/histidinol_DH"/>
</dbReference>
<dbReference type="PANTHER" id="PTHR21256:SF2">
    <property type="entry name" value="HISTIDINE BIOSYNTHESIS TRIFUNCTIONAL PROTEIN"/>
    <property type="match status" value="1"/>
</dbReference>
<evidence type="ECO:0000256" key="9">
    <source>
        <dbReference type="PIRSR" id="PIRSR000099-4"/>
    </source>
</evidence>
<feature type="binding site" evidence="8">
    <location>
        <position position="262"/>
    </location>
    <ligand>
        <name>substrate</name>
    </ligand>
</feature>
<dbReference type="Gene3D" id="1.20.5.1300">
    <property type="match status" value="1"/>
</dbReference>
<dbReference type="EMBL" id="CP065383">
    <property type="protein sequence ID" value="QPM68802.1"/>
    <property type="molecule type" value="Genomic_DNA"/>
</dbReference>
<sequence>MSDFIIQTKTIKDTNTLPSELQIDPRIIYRELKEVEKTVQGIIEKVMKEGDSGLRELTEQFDHCLINDFIIPKSELEYAWHRIKPEFRDTVELIVQTVRDFHNKQSEHSKCFSRNQSILGEIISPIDSVAAYVPGGRASYPSSVIMTVIPAQIAGVKNILLLTPPNSNGVVSSDILGIAHYLGINKVVRAGGAQAIAAIAFGTESIPRVDKIVGPGNIYVTVAKRLLFGIIGIDSLAGPSEVVIIADEDCRPDWVALDLLAQAEHDPLSRAILFSTSDEVIIQVQKSIQKELIDHPLPFKKIIPIYLFQVDNLLSAFELTNKIAPEHLELCCADHLRLLPLIQHAGAIFLGNGAPVALGDYGYGPNHVLPTMSGSRFCSPLSVRDFIKTSSYIFPQKGDSTLVYSRYASLAEREGFFFHRKSLLARISPYDTL</sequence>
<dbReference type="GO" id="GO:0051287">
    <property type="term" value="F:NAD binding"/>
    <property type="evidence" value="ECO:0007669"/>
    <property type="project" value="InterPro"/>
</dbReference>
<feature type="active site" description="Proton acceptor" evidence="6">
    <location>
        <position position="327"/>
    </location>
</feature>
<dbReference type="FunFam" id="3.40.50.1980:FF:000001">
    <property type="entry name" value="Histidinol dehydrogenase"/>
    <property type="match status" value="1"/>
</dbReference>
<dbReference type="GO" id="GO:0000105">
    <property type="term" value="P:L-histidine biosynthetic process"/>
    <property type="evidence" value="ECO:0007669"/>
    <property type="project" value="InterPro"/>
</dbReference>
<evidence type="ECO:0000256" key="8">
    <source>
        <dbReference type="PIRSR" id="PIRSR000099-3"/>
    </source>
</evidence>
<evidence type="ECO:0000256" key="2">
    <source>
        <dbReference type="ARBA" id="ARBA00022723"/>
    </source>
</evidence>
<evidence type="ECO:0000256" key="4">
    <source>
        <dbReference type="ARBA" id="ARBA00023002"/>
    </source>
</evidence>
<keyword evidence="3 9" id="KW-0862">Zinc</keyword>
<feature type="binding site" evidence="8">
    <location>
        <position position="265"/>
    </location>
    <ligand>
        <name>substrate</name>
    </ligand>
</feature>
<accession>A0A7T1AMU0</accession>
<dbReference type="InterPro" id="IPR012131">
    <property type="entry name" value="Hstdl_DH"/>
</dbReference>
<dbReference type="PIRSF" id="PIRSF000099">
    <property type="entry name" value="Histidinol_dh"/>
    <property type="match status" value="1"/>
</dbReference>
<evidence type="ECO:0000256" key="6">
    <source>
        <dbReference type="PIRSR" id="PIRSR000099-1"/>
    </source>
</evidence>
<feature type="binding site" evidence="9">
    <location>
        <position position="360"/>
    </location>
    <ligand>
        <name>Zn(2+)</name>
        <dbReference type="ChEBI" id="CHEBI:29105"/>
    </ligand>
</feature>
<feature type="binding site" evidence="8">
    <location>
        <position position="327"/>
    </location>
    <ligand>
        <name>substrate</name>
    </ligand>
</feature>
<feature type="binding site" evidence="8">
    <location>
        <position position="414"/>
    </location>
    <ligand>
        <name>substrate</name>
    </ligand>
</feature>
<feature type="binding site" evidence="7">
    <location>
        <position position="217"/>
    </location>
    <ligand>
        <name>NAD(+)</name>
        <dbReference type="ChEBI" id="CHEBI:57540"/>
    </ligand>
</feature>
<dbReference type="SUPFAM" id="SSF53720">
    <property type="entry name" value="ALDH-like"/>
    <property type="match status" value="1"/>
</dbReference>
<keyword evidence="2 9" id="KW-0479">Metal-binding</keyword>
<keyword evidence="12" id="KW-1185">Reference proteome</keyword>
<feature type="binding site" evidence="8">
    <location>
        <position position="360"/>
    </location>
    <ligand>
        <name>substrate</name>
    </ligand>
</feature>
<evidence type="ECO:0000313" key="11">
    <source>
        <dbReference type="EMBL" id="QPM68802.1"/>
    </source>
</evidence>
<evidence type="ECO:0000256" key="5">
    <source>
        <dbReference type="PIRNR" id="PIRNR000099"/>
    </source>
</evidence>
<dbReference type="Proteomes" id="UP000594463">
    <property type="component" value="Chromosome"/>
</dbReference>
<dbReference type="Gene3D" id="3.40.50.1980">
    <property type="entry name" value="Nitrogenase molybdenum iron protein domain"/>
    <property type="match status" value="2"/>
</dbReference>
<gene>
    <name evidence="11" type="primary">hisD</name>
    <name evidence="11" type="ORF">RT761_02027</name>
</gene>
<reference evidence="11 12" key="1">
    <citation type="journal article" date="2021" name="Nat. Commun.">
        <title>Isolation of a member of the candidate phylum Atribacteria reveals a unique cell membrane structure.</title>
        <authorList>
            <person name="Taiki K."/>
            <person name="Nobu M.K."/>
            <person name="Kusada H."/>
            <person name="Meng X.-Y."/>
            <person name="Hosoki N."/>
            <person name="Uematsu K."/>
            <person name="Yoshioka H."/>
            <person name="Kamagata Y."/>
            <person name="Tamaki H."/>
        </authorList>
    </citation>
    <scope>NUCLEOTIDE SEQUENCE [LARGE SCALE GENOMIC DNA]</scope>
    <source>
        <strain evidence="11 12">RT761</strain>
    </source>
</reference>
<dbReference type="PROSITE" id="PS00611">
    <property type="entry name" value="HISOL_DEHYDROGENASE"/>
    <property type="match status" value="1"/>
</dbReference>
<dbReference type="AlphaFoldDB" id="A0A7T1AMU0"/>
<feature type="binding site" evidence="7">
    <location>
        <position position="132"/>
    </location>
    <ligand>
        <name>NAD(+)</name>
        <dbReference type="ChEBI" id="CHEBI:57540"/>
    </ligand>
</feature>
<dbReference type="FunFam" id="3.40.50.1980:FF:000026">
    <property type="entry name" value="Histidinol dehydrogenase"/>
    <property type="match status" value="1"/>
</dbReference>
<dbReference type="InterPro" id="IPR022695">
    <property type="entry name" value="Histidinol_DH_monofunct"/>
</dbReference>
<name>A0A7T1AMU0_ATRLM</name>
<feature type="binding site" evidence="8">
    <location>
        <position position="240"/>
    </location>
    <ligand>
        <name>substrate</name>
    </ligand>
</feature>
<feature type="binding site" evidence="9">
    <location>
        <position position="265"/>
    </location>
    <ligand>
        <name>Zn(2+)</name>
        <dbReference type="ChEBI" id="CHEBI:29105"/>
    </ligand>
</feature>
<feature type="binding site" evidence="9">
    <location>
        <position position="419"/>
    </location>
    <ligand>
        <name>Zn(2+)</name>
        <dbReference type="ChEBI" id="CHEBI:29105"/>
    </ligand>
</feature>
<dbReference type="GO" id="GO:0005829">
    <property type="term" value="C:cytosol"/>
    <property type="evidence" value="ECO:0007669"/>
    <property type="project" value="TreeGrafter"/>
</dbReference>
<keyword evidence="4 5" id="KW-0560">Oxidoreductase</keyword>
<dbReference type="CDD" id="cd06572">
    <property type="entry name" value="Histidinol_dh"/>
    <property type="match status" value="1"/>
</dbReference>
<evidence type="ECO:0000256" key="7">
    <source>
        <dbReference type="PIRSR" id="PIRSR000099-2"/>
    </source>
</evidence>
<dbReference type="KEGG" id="alam:RT761_02027"/>
<dbReference type="PANTHER" id="PTHR21256">
    <property type="entry name" value="HISTIDINOL DEHYDROGENASE HDH"/>
    <property type="match status" value="1"/>
</dbReference>
<feature type="active site" description="Proton acceptor" evidence="6">
    <location>
        <position position="326"/>
    </location>
</feature>
<dbReference type="GO" id="GO:0004399">
    <property type="term" value="F:histidinol dehydrogenase activity"/>
    <property type="evidence" value="ECO:0007669"/>
    <property type="project" value="UniProtKB-EC"/>
</dbReference>
<dbReference type="PRINTS" id="PR00083">
    <property type="entry name" value="HOLDHDRGNASE"/>
</dbReference>
<feature type="binding site" evidence="9">
    <location>
        <position position="262"/>
    </location>
    <ligand>
        <name>Zn(2+)</name>
        <dbReference type="ChEBI" id="CHEBI:29105"/>
    </ligand>
</feature>
<evidence type="ECO:0000313" key="12">
    <source>
        <dbReference type="Proteomes" id="UP000594463"/>
    </source>
</evidence>
<dbReference type="NCBIfam" id="TIGR00069">
    <property type="entry name" value="hisD"/>
    <property type="match status" value="1"/>
</dbReference>
<dbReference type="Pfam" id="PF00815">
    <property type="entry name" value="Histidinol_dh"/>
    <property type="match status" value="1"/>
</dbReference>
<comment type="similarity">
    <text evidence="1 5 10">Belongs to the histidinol dehydrogenase family.</text>
</comment>
<protein>
    <submittedName>
        <fullName evidence="11">Histidinol dehydrogenase</fullName>
        <ecNumber evidence="11">1.1.1.23</ecNumber>
    </submittedName>
</protein>
<organism evidence="11 12">
    <name type="scientific">Atribacter laminatus</name>
    <dbReference type="NCBI Taxonomy" id="2847778"/>
    <lineage>
        <taxon>Bacteria</taxon>
        <taxon>Pseudomonadati</taxon>
        <taxon>Atribacterota</taxon>
        <taxon>Atribacteria</taxon>
        <taxon>Atribacterales</taxon>
        <taxon>Atribacteraceae</taxon>
        <taxon>Atribacter</taxon>
    </lineage>
</organism>
<evidence type="ECO:0000256" key="3">
    <source>
        <dbReference type="ARBA" id="ARBA00022833"/>
    </source>
</evidence>
<dbReference type="EC" id="1.1.1.23" evidence="11"/>
<feature type="binding site" evidence="8">
    <location>
        <position position="419"/>
    </location>
    <ligand>
        <name>substrate</name>
    </ligand>
</feature>
<keyword evidence="7" id="KW-0520">NAD</keyword>
<dbReference type="RefSeq" id="WP_218111294.1">
    <property type="nucleotide sequence ID" value="NZ_CP065383.1"/>
</dbReference>
<dbReference type="GO" id="GO:0046872">
    <property type="term" value="F:metal ion binding"/>
    <property type="evidence" value="ECO:0007669"/>
    <property type="project" value="UniProtKB-KW"/>
</dbReference>
<comment type="cofactor">
    <cofactor evidence="9">
        <name>Zn(2+)</name>
        <dbReference type="ChEBI" id="CHEBI:29105"/>
    </cofactor>
    <text evidence="9">Binds 1 zinc ion per subunit.</text>
</comment>
<proteinExistence type="inferred from homology"/>
<evidence type="ECO:0000256" key="1">
    <source>
        <dbReference type="ARBA" id="ARBA00010178"/>
    </source>
</evidence>
<feature type="binding site" evidence="7">
    <location>
        <position position="194"/>
    </location>
    <ligand>
        <name>NAD(+)</name>
        <dbReference type="ChEBI" id="CHEBI:57540"/>
    </ligand>
</feature>
<evidence type="ECO:0000256" key="10">
    <source>
        <dbReference type="RuleBase" id="RU004175"/>
    </source>
</evidence>